<evidence type="ECO:0000256" key="5">
    <source>
        <dbReference type="ARBA" id="ARBA00023163"/>
    </source>
</evidence>
<keyword evidence="1" id="KW-0479">Metal-binding</keyword>
<dbReference type="CDD" id="cd00067">
    <property type="entry name" value="GAL4"/>
    <property type="match status" value="1"/>
</dbReference>
<dbReference type="InterPro" id="IPR001138">
    <property type="entry name" value="Zn2Cys6_DnaBD"/>
</dbReference>
<feature type="compositionally biased region" description="Polar residues" evidence="7">
    <location>
        <begin position="50"/>
        <end position="60"/>
    </location>
</feature>
<dbReference type="GO" id="GO:0003677">
    <property type="term" value="F:DNA binding"/>
    <property type="evidence" value="ECO:0007669"/>
    <property type="project" value="UniProtKB-KW"/>
</dbReference>
<name>A0A1D9Q1Y2_SCLS1</name>
<evidence type="ECO:0000256" key="6">
    <source>
        <dbReference type="ARBA" id="ARBA00023242"/>
    </source>
</evidence>
<protein>
    <recommendedName>
        <fullName evidence="8">Zn(2)-C6 fungal-type domain-containing protein</fullName>
    </recommendedName>
</protein>
<accession>A0A1D9Q1Y2</accession>
<dbReference type="GO" id="GO:0008270">
    <property type="term" value="F:zinc ion binding"/>
    <property type="evidence" value="ECO:0007669"/>
    <property type="project" value="InterPro"/>
</dbReference>
<reference evidence="10" key="1">
    <citation type="journal article" date="2017" name="Genome Biol. Evol.">
        <title>The complete genome sequence of the phytopathogenic fungus Sclerotinia sclerotiorum reveals insights into the genome architecture of broad host range pathogens.</title>
        <authorList>
            <person name="Derbyshire M."/>
            <person name="Denton-Giles M."/>
            <person name="Hegedus D."/>
            <person name="Seifbarghy S."/>
            <person name="Rollins J."/>
            <person name="van Kan J."/>
            <person name="Seidl M.F."/>
            <person name="Faino L."/>
            <person name="Mbengue M."/>
            <person name="Navaud O."/>
            <person name="Raffaele S."/>
            <person name="Hammond-Kosack K."/>
            <person name="Heard S."/>
            <person name="Oliver R."/>
        </authorList>
    </citation>
    <scope>NUCLEOTIDE SEQUENCE [LARGE SCALE GENOMIC DNA]</scope>
    <source>
        <strain evidence="10">ATCC 18683 / 1980 / Ss-1</strain>
    </source>
</reference>
<feature type="domain" description="Zn(2)-C6 fungal-type" evidence="8">
    <location>
        <begin position="14"/>
        <end position="43"/>
    </location>
</feature>
<keyword evidence="2" id="KW-0862">Zinc</keyword>
<proteinExistence type="predicted"/>
<evidence type="ECO:0000259" key="8">
    <source>
        <dbReference type="PROSITE" id="PS50048"/>
    </source>
</evidence>
<dbReference type="GO" id="GO:0006351">
    <property type="term" value="P:DNA-templated transcription"/>
    <property type="evidence" value="ECO:0007669"/>
    <property type="project" value="InterPro"/>
</dbReference>
<dbReference type="PANTHER" id="PTHR31779">
    <property type="entry name" value="2-NITROPROPANE DIOXYGENASE FAMILY, PUTATIVE (AFU_ORTHOLOGUE AFUA_2G17430)-RELATED"/>
    <property type="match status" value="1"/>
</dbReference>
<dbReference type="Pfam" id="PF04082">
    <property type="entry name" value="Fungal_trans"/>
    <property type="match status" value="1"/>
</dbReference>
<gene>
    <name evidence="9" type="ORF">sscle_04g037180</name>
</gene>
<keyword evidence="4" id="KW-0238">DNA-binding</keyword>
<evidence type="ECO:0000256" key="4">
    <source>
        <dbReference type="ARBA" id="ARBA00023125"/>
    </source>
</evidence>
<evidence type="ECO:0000256" key="7">
    <source>
        <dbReference type="SAM" id="MobiDB-lite"/>
    </source>
</evidence>
<dbReference type="PROSITE" id="PS00463">
    <property type="entry name" value="ZN2_CY6_FUNGAL_1"/>
    <property type="match status" value="1"/>
</dbReference>
<dbReference type="Gene3D" id="4.10.240.10">
    <property type="entry name" value="Zn(2)-C6 fungal-type DNA-binding domain"/>
    <property type="match status" value="1"/>
</dbReference>
<evidence type="ECO:0000256" key="3">
    <source>
        <dbReference type="ARBA" id="ARBA00023015"/>
    </source>
</evidence>
<dbReference type="KEGG" id="ssl:SS1G_02785"/>
<dbReference type="PANTHER" id="PTHR31779:SF3">
    <property type="entry name" value="PROTEIN RDR1"/>
    <property type="match status" value="1"/>
</dbReference>
<feature type="region of interest" description="Disordered" evidence="7">
    <location>
        <begin position="50"/>
        <end position="89"/>
    </location>
</feature>
<dbReference type="InterPro" id="IPR036864">
    <property type="entry name" value="Zn2-C6_fun-type_DNA-bd_sf"/>
</dbReference>
<dbReference type="RefSeq" id="XP_001596565.1">
    <property type="nucleotide sequence ID" value="XM_001596515.1"/>
</dbReference>
<keyword evidence="5" id="KW-0804">Transcription</keyword>
<dbReference type="PROSITE" id="PS50048">
    <property type="entry name" value="ZN2_CY6_FUNGAL_2"/>
    <property type="match status" value="1"/>
</dbReference>
<evidence type="ECO:0000256" key="1">
    <source>
        <dbReference type="ARBA" id="ARBA00022723"/>
    </source>
</evidence>
<dbReference type="CDD" id="cd12148">
    <property type="entry name" value="fungal_TF_MHR"/>
    <property type="match status" value="1"/>
</dbReference>
<evidence type="ECO:0000313" key="10">
    <source>
        <dbReference type="Proteomes" id="UP000177798"/>
    </source>
</evidence>
<dbReference type="EMBL" id="CP017817">
    <property type="protein sequence ID" value="APA08948.1"/>
    <property type="molecule type" value="Genomic_DNA"/>
</dbReference>
<dbReference type="VEuPathDB" id="FungiDB:sscle_04g037180"/>
<dbReference type="InterPro" id="IPR007219">
    <property type="entry name" value="XnlR_reg_dom"/>
</dbReference>
<dbReference type="OrthoDB" id="4064873at2759"/>
<evidence type="ECO:0000256" key="2">
    <source>
        <dbReference type="ARBA" id="ARBA00022833"/>
    </source>
</evidence>
<keyword evidence="3" id="KW-0805">Transcription regulation</keyword>
<dbReference type="Pfam" id="PF00172">
    <property type="entry name" value="Zn_clus"/>
    <property type="match status" value="1"/>
</dbReference>
<dbReference type="AlphaFoldDB" id="A0A1D9Q1Y2"/>
<keyword evidence="6" id="KW-0539">Nucleus</keyword>
<organism evidence="9 10">
    <name type="scientific">Sclerotinia sclerotiorum (strain ATCC 18683 / 1980 / Ss-1)</name>
    <name type="common">White mold</name>
    <name type="synonym">Whetzelinia sclerotiorum</name>
    <dbReference type="NCBI Taxonomy" id="665079"/>
    <lineage>
        <taxon>Eukaryota</taxon>
        <taxon>Fungi</taxon>
        <taxon>Dikarya</taxon>
        <taxon>Ascomycota</taxon>
        <taxon>Pezizomycotina</taxon>
        <taxon>Leotiomycetes</taxon>
        <taxon>Helotiales</taxon>
        <taxon>Sclerotiniaceae</taxon>
        <taxon>Sclerotinia</taxon>
    </lineage>
</organism>
<evidence type="ECO:0000313" key="9">
    <source>
        <dbReference type="EMBL" id="APA08948.1"/>
    </source>
</evidence>
<dbReference type="GO" id="GO:0000981">
    <property type="term" value="F:DNA-binding transcription factor activity, RNA polymerase II-specific"/>
    <property type="evidence" value="ECO:0007669"/>
    <property type="project" value="InterPro"/>
</dbReference>
<dbReference type="Proteomes" id="UP000177798">
    <property type="component" value="Chromosome 4"/>
</dbReference>
<dbReference type="SMART" id="SM00066">
    <property type="entry name" value="GAL4"/>
    <property type="match status" value="1"/>
</dbReference>
<sequence>MQEPPRKRVRARNACDSCRKRKRKCDGAAPCAECVGYEYPCSFSIKTTTVSPTNKANSPHDSIFNGRQPHNSTTTSTSSAEPSPLTINGENSSNLAFVINAKSEENSAKLSAEESTKKSTTINESSNDLSILEPDKCRFTSANSAIAFPRCLGMEMEMVTPPRLHSYAWNAGIRTEAPRPNYMRLHEFCCWGFASSAIDVYFEQINPVFGMLEREGFRHKCEVFWKDDTGSVGFEALICGVVSLGSLFSRRTGCVLECNIFEHGRCLLEQGSQRHGDMSLDHVMAWTLRALYLRSTSRPNLSSLAIFTTVHLAESIGLHRELDSVVFAVDGSRKVFTPDILELRRRVFWIVMSLNQLFAAEYGRSKVSLENVRCRKPIAKEGDSISDLIAMTELLSSCSDPCVDPDSLRISIENLSILPCNNPGLALIKADVVLCLSRRLHLTYSKFSSGVLNTIMVILRAAFKESQKLSERTLPWWNVISVPFNTVCLLLSINTRQSISHLPQAMHTLETVSKLWDTHLSREALQTAQMLVNRFVEIKREDQVVLESLHRTVDHPYASSSNQNWTGTFGNDLFEGFNGQDFGWAQFFGDAVG</sequence>
<dbReference type="SUPFAM" id="SSF57701">
    <property type="entry name" value="Zn2/Cys6 DNA-binding domain"/>
    <property type="match status" value="1"/>
</dbReference>
<dbReference type="OMA" id="CSCTMMH"/>
<dbReference type="InterPro" id="IPR052478">
    <property type="entry name" value="Metabolite_Synth_Reg"/>
</dbReference>